<comment type="caution">
    <text evidence="4">The sequence shown here is derived from an EMBL/GenBank/DDBJ whole genome shotgun (WGS) entry which is preliminary data.</text>
</comment>
<dbReference type="PANTHER" id="PTHR13473:SF0">
    <property type="entry name" value="LARGE RIBOSOMAL SUBUNIT PROTEIN ML48"/>
    <property type="match status" value="1"/>
</dbReference>
<evidence type="ECO:0000313" key="5">
    <source>
        <dbReference type="Proteomes" id="UP000494165"/>
    </source>
</evidence>
<dbReference type="SMART" id="SM01403">
    <property type="entry name" value="Ribosomal_S10"/>
    <property type="match status" value="1"/>
</dbReference>
<dbReference type="InterPro" id="IPR036838">
    <property type="entry name" value="Ribosomal_uS10_dom_sf"/>
</dbReference>
<name>A0A8S1CL21_9INSE</name>
<dbReference type="InterPro" id="IPR027487">
    <property type="entry name" value="Ribosomal_mL48"/>
</dbReference>
<dbReference type="GO" id="GO:1990904">
    <property type="term" value="C:ribonucleoprotein complex"/>
    <property type="evidence" value="ECO:0007669"/>
    <property type="project" value="UniProtKB-KW"/>
</dbReference>
<organism evidence="4 5">
    <name type="scientific">Cloeon dipterum</name>
    <dbReference type="NCBI Taxonomy" id="197152"/>
    <lineage>
        <taxon>Eukaryota</taxon>
        <taxon>Metazoa</taxon>
        <taxon>Ecdysozoa</taxon>
        <taxon>Arthropoda</taxon>
        <taxon>Hexapoda</taxon>
        <taxon>Insecta</taxon>
        <taxon>Pterygota</taxon>
        <taxon>Palaeoptera</taxon>
        <taxon>Ephemeroptera</taxon>
        <taxon>Pisciforma</taxon>
        <taxon>Baetidae</taxon>
        <taxon>Cloeon</taxon>
    </lineage>
</organism>
<dbReference type="InterPro" id="IPR027486">
    <property type="entry name" value="Ribosomal_uS10_dom"/>
</dbReference>
<evidence type="ECO:0000256" key="2">
    <source>
        <dbReference type="ARBA" id="ARBA00023274"/>
    </source>
</evidence>
<gene>
    <name evidence="4" type="ORF">CLODIP_2_CD16230</name>
</gene>
<evidence type="ECO:0000259" key="3">
    <source>
        <dbReference type="SMART" id="SM01403"/>
    </source>
</evidence>
<dbReference type="SUPFAM" id="SSF54999">
    <property type="entry name" value="Ribosomal protein S10"/>
    <property type="match status" value="1"/>
</dbReference>
<keyword evidence="1" id="KW-0689">Ribosomal protein</keyword>
<evidence type="ECO:0000313" key="4">
    <source>
        <dbReference type="EMBL" id="CAB3365973.1"/>
    </source>
</evidence>
<dbReference type="Pfam" id="PF00338">
    <property type="entry name" value="Ribosomal_S10"/>
    <property type="match status" value="1"/>
</dbReference>
<protein>
    <recommendedName>
        <fullName evidence="3">Small ribosomal subunit protein uS10 domain-containing protein</fullName>
    </recommendedName>
</protein>
<dbReference type="AlphaFoldDB" id="A0A8S1CL21"/>
<keyword evidence="2" id="KW-0687">Ribonucleoprotein</keyword>
<dbReference type="EMBL" id="CADEPI010000023">
    <property type="protein sequence ID" value="CAB3365973.1"/>
    <property type="molecule type" value="Genomic_DNA"/>
</dbReference>
<dbReference type="Proteomes" id="UP000494165">
    <property type="component" value="Unassembled WGS sequence"/>
</dbReference>
<reference evidence="4 5" key="1">
    <citation type="submission" date="2020-04" db="EMBL/GenBank/DDBJ databases">
        <authorList>
            <person name="Alioto T."/>
            <person name="Alioto T."/>
            <person name="Gomez Garrido J."/>
        </authorList>
    </citation>
    <scope>NUCLEOTIDE SEQUENCE [LARGE SCALE GENOMIC DNA]</scope>
</reference>
<sequence>MQSSVLRRTLLGIIKKPSPALCCSRRNNTNYTIGGLWEPEYLEAMKSKVPLYDTLNIQMKGYDYPLLESYQKFVHTIASNMDIDVEECWATPPQNFKINTFKPNSTVVDKEFKLSMYERNVQIVDMPTTLYPILLSALSASVPEGVTVTVHEHDPEHEEVRYIPDLELKDLKDQLTLLGGPRVEKKKRKK</sequence>
<dbReference type="OrthoDB" id="5984298at2759"/>
<dbReference type="GO" id="GO:0005761">
    <property type="term" value="C:mitochondrial ribosome"/>
    <property type="evidence" value="ECO:0007669"/>
    <property type="project" value="InterPro"/>
</dbReference>
<dbReference type="Gene3D" id="3.30.70.600">
    <property type="entry name" value="Ribosomal protein S10 domain"/>
    <property type="match status" value="1"/>
</dbReference>
<proteinExistence type="predicted"/>
<keyword evidence="5" id="KW-1185">Reference proteome</keyword>
<feature type="domain" description="Small ribosomal subunit protein uS10" evidence="3">
    <location>
        <begin position="56"/>
        <end position="151"/>
    </location>
</feature>
<evidence type="ECO:0000256" key="1">
    <source>
        <dbReference type="ARBA" id="ARBA00022980"/>
    </source>
</evidence>
<dbReference type="PANTHER" id="PTHR13473">
    <property type="entry name" value="MITOCHONDRIAL RIBOSOMAL PROTEIN L48"/>
    <property type="match status" value="1"/>
</dbReference>
<accession>A0A8S1CL21</accession>